<dbReference type="Proteomes" id="UP001055811">
    <property type="component" value="Linkage Group LG05"/>
</dbReference>
<evidence type="ECO:0000313" key="1">
    <source>
        <dbReference type="EMBL" id="KAI3740579.1"/>
    </source>
</evidence>
<protein>
    <submittedName>
        <fullName evidence="1">Uncharacterized protein</fullName>
    </submittedName>
</protein>
<reference evidence="1 2" key="2">
    <citation type="journal article" date="2022" name="Mol. Ecol. Resour.">
        <title>The genomes of chicory, endive, great burdock and yacon provide insights into Asteraceae paleo-polyploidization history and plant inulin production.</title>
        <authorList>
            <person name="Fan W."/>
            <person name="Wang S."/>
            <person name="Wang H."/>
            <person name="Wang A."/>
            <person name="Jiang F."/>
            <person name="Liu H."/>
            <person name="Zhao H."/>
            <person name="Xu D."/>
            <person name="Zhang Y."/>
        </authorList>
    </citation>
    <scope>NUCLEOTIDE SEQUENCE [LARGE SCALE GENOMIC DNA]</scope>
    <source>
        <strain evidence="2">cv. Punajuju</strain>
        <tissue evidence="1">Leaves</tissue>
    </source>
</reference>
<organism evidence="1 2">
    <name type="scientific">Cichorium intybus</name>
    <name type="common">Chicory</name>
    <dbReference type="NCBI Taxonomy" id="13427"/>
    <lineage>
        <taxon>Eukaryota</taxon>
        <taxon>Viridiplantae</taxon>
        <taxon>Streptophyta</taxon>
        <taxon>Embryophyta</taxon>
        <taxon>Tracheophyta</taxon>
        <taxon>Spermatophyta</taxon>
        <taxon>Magnoliopsida</taxon>
        <taxon>eudicotyledons</taxon>
        <taxon>Gunneridae</taxon>
        <taxon>Pentapetalae</taxon>
        <taxon>asterids</taxon>
        <taxon>campanulids</taxon>
        <taxon>Asterales</taxon>
        <taxon>Asteraceae</taxon>
        <taxon>Cichorioideae</taxon>
        <taxon>Cichorieae</taxon>
        <taxon>Cichoriinae</taxon>
        <taxon>Cichorium</taxon>
    </lineage>
</organism>
<keyword evidence="2" id="KW-1185">Reference proteome</keyword>
<dbReference type="EMBL" id="CM042013">
    <property type="protein sequence ID" value="KAI3740579.1"/>
    <property type="molecule type" value="Genomic_DNA"/>
</dbReference>
<gene>
    <name evidence="1" type="ORF">L2E82_31047</name>
</gene>
<sequence>MEVGKLPHGRFSNIVGHTIDHTEVRGWGNTGRPKKLNSSYTELKTVGCIIHGPELEQVYKIPKMPKSLFINKAKEFTSNIYQGRRNGVGSLGMAQGLQFSRAPVLKKISKYTGRPENQKEEQKLVESED</sequence>
<accession>A0ACB9D1Y5</accession>
<name>A0ACB9D1Y5_CICIN</name>
<evidence type="ECO:0000313" key="2">
    <source>
        <dbReference type="Proteomes" id="UP001055811"/>
    </source>
</evidence>
<comment type="caution">
    <text evidence="1">The sequence shown here is derived from an EMBL/GenBank/DDBJ whole genome shotgun (WGS) entry which is preliminary data.</text>
</comment>
<reference evidence="2" key="1">
    <citation type="journal article" date="2022" name="Mol. Ecol. Resour.">
        <title>The genomes of chicory, endive, great burdock and yacon provide insights into Asteraceae palaeo-polyploidization history and plant inulin production.</title>
        <authorList>
            <person name="Fan W."/>
            <person name="Wang S."/>
            <person name="Wang H."/>
            <person name="Wang A."/>
            <person name="Jiang F."/>
            <person name="Liu H."/>
            <person name="Zhao H."/>
            <person name="Xu D."/>
            <person name="Zhang Y."/>
        </authorList>
    </citation>
    <scope>NUCLEOTIDE SEQUENCE [LARGE SCALE GENOMIC DNA]</scope>
    <source>
        <strain evidence="2">cv. Punajuju</strain>
    </source>
</reference>
<proteinExistence type="predicted"/>